<feature type="region of interest" description="Disordered" evidence="4">
    <location>
        <begin position="1721"/>
        <end position="1744"/>
    </location>
</feature>
<organism evidence="5 6">
    <name type="scientific">Trichoderma guizhouense</name>
    <dbReference type="NCBI Taxonomy" id="1491466"/>
    <lineage>
        <taxon>Eukaryota</taxon>
        <taxon>Fungi</taxon>
        <taxon>Dikarya</taxon>
        <taxon>Ascomycota</taxon>
        <taxon>Pezizomycotina</taxon>
        <taxon>Sordariomycetes</taxon>
        <taxon>Hypocreomycetidae</taxon>
        <taxon>Hypocreales</taxon>
        <taxon>Hypocreaceae</taxon>
        <taxon>Trichoderma</taxon>
    </lineage>
</organism>
<comment type="caution">
    <text evidence="5">The sequence shown here is derived from an EMBL/GenBank/DDBJ whole genome shotgun (WGS) entry which is preliminary data.</text>
</comment>
<dbReference type="SUPFAM" id="SSF48403">
    <property type="entry name" value="Ankyrin repeat"/>
    <property type="match status" value="2"/>
</dbReference>
<dbReference type="OrthoDB" id="4897990at2759"/>
<evidence type="ECO:0000256" key="4">
    <source>
        <dbReference type="SAM" id="MobiDB-lite"/>
    </source>
</evidence>
<keyword evidence="2 3" id="KW-0040">ANK repeat</keyword>
<dbReference type="PROSITE" id="PS50088">
    <property type="entry name" value="ANK_REPEAT"/>
    <property type="match status" value="9"/>
</dbReference>
<feature type="region of interest" description="Disordered" evidence="4">
    <location>
        <begin position="1"/>
        <end position="35"/>
    </location>
</feature>
<sequence length="1764" mass="197593">MAAPVASEAGISAAPAVAGEENSREDAAADEPNEGVDEAKFDIIGVHGFHGDENIWDGAYTSSGQDPTRLNRLFSDIAPKGGRFISYSYDPDEASMGCYTLQGSYRNAHKLLEVVAKSRTPEIRNARRPIYFACHDIGGVIVKTAIIIASLDESAYADILHCIRGIIFFGYPHRSPTIVDLEEQLFWLLSLNNDCPLRGHKMTIVKSLAETISKVNDSFIHTKILIQARIVNIFSTHDDPAKRVFDKYTATLGVPLEYRLPSVKPHLQLFDAEELDSYAKVISPDEDWLDFKEVHNASLRKSLHQASPIYPALNDVPIEYNPELDTLSKTNYNHILHIQCTSDADKISESVKSYLSEGKSVNGKFYYFRFKSHDARFNTIPAMLWTFFAQYVYSRPRNPMIESYFPEICEYSWEYQCLLHMWQNVVVRSDDSNYPFVLGCLDECDDSVVLFLSEIYKYFTTIEHRLRIVIITTKGTAKDKLIVDTLSKFPTESIARIDYNLPTSEPLHDGFNVSMLLQQSHYYAVNGLRDKMEALLSGCANDVALRHLLINCFKSTPDLSKTVSRILTKSQTPSPEQIFESILEDIPKEYHLWANQLLCWMLSSFRPLRASEFCRISDLCLRKKLSADTEGSTIRGRFINIIRQFRGLLVTVHDEVHFSHASIRGWLKSLDSNEDQLVITRRWYQRPERPRQWTIVQTCLDHLKDKTDQTQAWATQLPYVTEFWMGHMKYFEPIGDALGVIFKDQSLLERWVDAYMALPTPFLKPSKNRKLLTIASHFGFEGMVKSILANNGYDSETLNQGLIQAARAAQLPVFRLLIDLYPDGLDLNKTYVQAVLEAALRSENYELCHELVNHVHLSEQPLETNDGLDVKYPDSHVQDTTKEEANPPKTNNLSSCLKTCLRLACELDMTDVVAKLLSFGPENDITFLESISDDEDTPLLITAQYSRLDSAKLLIAAGASVTPNDNKELAMPLEIAASHGSSEMTDLLLSHGAPIDAKGLNNQTSLETACLAGNFAAAESLLRHRDFRDYITLDIPVQPLMIAIQQGHYKIAEALLRHGADPNLQEQGGQTALWMAVIHERIDFCRLLLAHKADPSLALKESDITPLISAVINKSMELVKLLVENGADVNQPLGLDNECTPVYMATINDDIEMVRYLLSHNADPNLARSNGITPLWVAAQQGYSEVARLLVEAKANVHATDDSGWTPLHAISDNAETVRVLLDHGADMNRMNKKDATPLGLAINSNQVNAIRLMLSESKIKPDWSIPSTNRAIHRAVRDGYTEAVSLVLEAGVNVNLVDDQNASLALWAMSRDDDNMIRTLLEFGPDLSYKDKDGDTALHNIRKTTPLASIRRVVNAGSKLDTMNNDLETPLISAIRACNMEVFDYFMTKPIVVDTLNSPAFNKEGAPLHFACARGTIDMVKVLIKHGADINYACASAYGTPLTAATRRRGDSNILAESIIELLLDEGADPTISAGRSGYPIISASISCSAKVIELLLDHKASVDVKDPFGRKPAHFACHNTLEVLNSLNLPDSDFAARDIVGRVPLHYAVLRGQLDLVEEVLERSRRVGIDIDVVDDDGWTPLLWAARAPRLFFWKVKLEPSQYDAMVSFLLSKGANPGIRGLGLYKDWSVSEVAYYHHADSIADLVADKTLQKNKRRGPKKRGKQTEWSFCDCCYAEIAGVYFRAQGTLGIELCFKCFRSRSDIAPQDEFIDCGYDWDEEDEEADTESKAAQSVNGEMSVKDQENVEIQFDDEVVEEEDMEL</sequence>
<feature type="repeat" description="ANK" evidence="3">
    <location>
        <begin position="934"/>
        <end position="966"/>
    </location>
</feature>
<dbReference type="PANTHER" id="PTHR24198">
    <property type="entry name" value="ANKYRIN REPEAT AND PROTEIN KINASE DOMAIN-CONTAINING PROTEIN"/>
    <property type="match status" value="1"/>
</dbReference>
<reference evidence="5 6" key="1">
    <citation type="submission" date="2016-04" db="EMBL/GenBank/DDBJ databases">
        <title>Multiple horizontal gene transfer events from other fungi enriched the ability of the initially mycotrophic fungus Trichoderma (Ascomycota) to feed on dead plant biomass.</title>
        <authorList>
            <person name="Atanasova L."/>
            <person name="Chenthamara K."/>
            <person name="Zhang J."/>
            <person name="Grujic M."/>
            <person name="Henrissat B."/>
            <person name="Kuo A."/>
            <person name="Aertz A."/>
            <person name="Salamov A."/>
            <person name="Lipzen A."/>
            <person name="Labutti K."/>
            <person name="Barry K."/>
            <person name="Miao Y."/>
            <person name="Rahimi M.J."/>
            <person name="Shen Q."/>
            <person name="Grigoriev I.V."/>
            <person name="Kubicek C.P."/>
            <person name="Druzhinina I.S."/>
        </authorList>
    </citation>
    <scope>NUCLEOTIDE SEQUENCE [LARGE SCALE GENOMIC DNA]</scope>
    <source>
        <strain evidence="5 6">NJAU 4742</strain>
    </source>
</reference>
<dbReference type="Pfam" id="PF12796">
    <property type="entry name" value="Ank_2"/>
    <property type="match status" value="4"/>
</dbReference>
<dbReference type="PROSITE" id="PS50297">
    <property type="entry name" value="ANK_REP_REGION"/>
    <property type="match status" value="8"/>
</dbReference>
<feature type="repeat" description="ANK" evidence="3">
    <location>
        <begin position="1039"/>
        <end position="1067"/>
    </location>
</feature>
<dbReference type="InterPro" id="IPR002110">
    <property type="entry name" value="Ankyrin_rpt"/>
</dbReference>
<evidence type="ECO:0000256" key="2">
    <source>
        <dbReference type="ARBA" id="ARBA00023043"/>
    </source>
</evidence>
<name>A0A1T3CIY6_9HYPO</name>
<evidence type="ECO:0000313" key="6">
    <source>
        <dbReference type="Proteomes" id="UP000191004"/>
    </source>
</evidence>
<evidence type="ECO:0000256" key="3">
    <source>
        <dbReference type="PROSITE-ProRule" id="PRU00023"/>
    </source>
</evidence>
<feature type="repeat" description="ANK" evidence="3">
    <location>
        <begin position="1170"/>
        <end position="1202"/>
    </location>
</feature>
<feature type="repeat" description="ANK" evidence="3">
    <location>
        <begin position="968"/>
        <end position="1000"/>
    </location>
</feature>
<feature type="repeat" description="ANK" evidence="3">
    <location>
        <begin position="1268"/>
        <end position="1300"/>
    </location>
</feature>
<dbReference type="InterPro" id="IPR036770">
    <property type="entry name" value="Ankyrin_rpt-contain_sf"/>
</dbReference>
<evidence type="ECO:0000256" key="1">
    <source>
        <dbReference type="ARBA" id="ARBA00022737"/>
    </source>
</evidence>
<keyword evidence="1" id="KW-0677">Repeat</keyword>
<dbReference type="SMART" id="SM00248">
    <property type="entry name" value="ANK"/>
    <property type="match status" value="19"/>
</dbReference>
<dbReference type="Gene3D" id="1.25.40.20">
    <property type="entry name" value="Ankyrin repeat-containing domain"/>
    <property type="match status" value="3"/>
</dbReference>
<feature type="repeat" description="ANK" evidence="3">
    <location>
        <begin position="1404"/>
        <end position="1436"/>
    </location>
</feature>
<keyword evidence="6" id="KW-1185">Reference proteome</keyword>
<protein>
    <submittedName>
        <fullName evidence="5">Ankyrin repeat protein</fullName>
    </submittedName>
</protein>
<dbReference type="PRINTS" id="PR01415">
    <property type="entry name" value="ANKYRIN"/>
</dbReference>
<gene>
    <name evidence="5" type="ORF">A0O28_0107650</name>
</gene>
<proteinExistence type="predicted"/>
<dbReference type="PANTHER" id="PTHR24198:SF165">
    <property type="entry name" value="ANKYRIN REPEAT-CONTAINING PROTEIN-RELATED"/>
    <property type="match status" value="1"/>
</dbReference>
<feature type="repeat" description="ANK" evidence="3">
    <location>
        <begin position="1137"/>
        <end position="1169"/>
    </location>
</feature>
<feature type="repeat" description="ANK" evidence="3">
    <location>
        <begin position="1102"/>
        <end position="1130"/>
    </location>
</feature>
<feature type="repeat" description="ANK" evidence="3">
    <location>
        <begin position="1542"/>
        <end position="1578"/>
    </location>
</feature>
<accession>A0A1T3CIY6</accession>
<dbReference type="Pfam" id="PF00023">
    <property type="entry name" value="Ank"/>
    <property type="match status" value="1"/>
</dbReference>
<evidence type="ECO:0000313" key="5">
    <source>
        <dbReference type="EMBL" id="OPB41068.1"/>
    </source>
</evidence>
<dbReference type="Proteomes" id="UP000191004">
    <property type="component" value="Unassembled WGS sequence"/>
</dbReference>
<dbReference type="EMBL" id="LVVK01000016">
    <property type="protein sequence ID" value="OPB41068.1"/>
    <property type="molecule type" value="Genomic_DNA"/>
</dbReference>